<dbReference type="EMBL" id="JACBKZ010000009">
    <property type="protein sequence ID" value="KAF5942845.1"/>
    <property type="molecule type" value="Genomic_DNA"/>
</dbReference>
<protein>
    <submittedName>
        <fullName evidence="2">Uncharacterized protein</fullName>
    </submittedName>
</protein>
<reference evidence="3" key="1">
    <citation type="journal article" date="2020" name="Nat. Commun.">
        <title>Genome assembly of wild tea tree DASZ reveals pedigree and selection history of tea varieties.</title>
        <authorList>
            <person name="Zhang W."/>
            <person name="Zhang Y."/>
            <person name="Qiu H."/>
            <person name="Guo Y."/>
            <person name="Wan H."/>
            <person name="Zhang X."/>
            <person name="Scossa F."/>
            <person name="Alseekh S."/>
            <person name="Zhang Q."/>
            <person name="Wang P."/>
            <person name="Xu L."/>
            <person name="Schmidt M.H."/>
            <person name="Jia X."/>
            <person name="Li D."/>
            <person name="Zhu A."/>
            <person name="Guo F."/>
            <person name="Chen W."/>
            <person name="Ni D."/>
            <person name="Usadel B."/>
            <person name="Fernie A.R."/>
            <person name="Wen W."/>
        </authorList>
    </citation>
    <scope>NUCLEOTIDE SEQUENCE [LARGE SCALE GENOMIC DNA]</scope>
    <source>
        <strain evidence="3">cv. G240</strain>
    </source>
</reference>
<name>A0A7J7GRL8_CAMSI</name>
<evidence type="ECO:0000313" key="3">
    <source>
        <dbReference type="Proteomes" id="UP000593564"/>
    </source>
</evidence>
<comment type="caution">
    <text evidence="2">The sequence shown here is derived from an EMBL/GenBank/DDBJ whole genome shotgun (WGS) entry which is preliminary data.</text>
</comment>
<keyword evidence="3" id="KW-1185">Reference proteome</keyword>
<dbReference type="AlphaFoldDB" id="A0A7J7GRL8"/>
<reference evidence="2 3" key="2">
    <citation type="submission" date="2020-07" db="EMBL/GenBank/DDBJ databases">
        <title>Genome assembly of wild tea tree DASZ reveals pedigree and selection history of tea varieties.</title>
        <authorList>
            <person name="Zhang W."/>
        </authorList>
    </citation>
    <scope>NUCLEOTIDE SEQUENCE [LARGE SCALE GENOMIC DNA]</scope>
    <source>
        <strain evidence="3">cv. G240</strain>
        <tissue evidence="2">Leaf</tissue>
    </source>
</reference>
<feature type="region of interest" description="Disordered" evidence="1">
    <location>
        <begin position="46"/>
        <end position="69"/>
    </location>
</feature>
<accession>A0A7J7GRL8</accession>
<evidence type="ECO:0000313" key="2">
    <source>
        <dbReference type="EMBL" id="KAF5942845.1"/>
    </source>
</evidence>
<proteinExistence type="predicted"/>
<organism evidence="2 3">
    <name type="scientific">Camellia sinensis</name>
    <name type="common">Tea plant</name>
    <name type="synonym">Thea sinensis</name>
    <dbReference type="NCBI Taxonomy" id="4442"/>
    <lineage>
        <taxon>Eukaryota</taxon>
        <taxon>Viridiplantae</taxon>
        <taxon>Streptophyta</taxon>
        <taxon>Embryophyta</taxon>
        <taxon>Tracheophyta</taxon>
        <taxon>Spermatophyta</taxon>
        <taxon>Magnoliopsida</taxon>
        <taxon>eudicotyledons</taxon>
        <taxon>Gunneridae</taxon>
        <taxon>Pentapetalae</taxon>
        <taxon>asterids</taxon>
        <taxon>Ericales</taxon>
        <taxon>Theaceae</taxon>
        <taxon>Camellia</taxon>
    </lineage>
</organism>
<dbReference type="Proteomes" id="UP000593564">
    <property type="component" value="Unassembled WGS sequence"/>
</dbReference>
<sequence>MGRRLHSQVLTQKSHSMYSTTIRANAHRLDGRTTRIFQNFIPSHMEIPEEVDPPNNGHNANFDTDFADM</sequence>
<evidence type="ECO:0000256" key="1">
    <source>
        <dbReference type="SAM" id="MobiDB-lite"/>
    </source>
</evidence>
<gene>
    <name evidence="2" type="ORF">HYC85_020487</name>
</gene>